<comment type="caution">
    <text evidence="5">The sequence shown here is derived from an EMBL/GenBank/DDBJ whole genome shotgun (WGS) entry which is preliminary data.</text>
</comment>
<evidence type="ECO:0000256" key="1">
    <source>
        <dbReference type="ARBA" id="ARBA00022741"/>
    </source>
</evidence>
<dbReference type="RefSeq" id="WP_185065161.1">
    <property type="nucleotide sequence ID" value="NZ_BAABJP010000051.1"/>
</dbReference>
<feature type="domain" description="Orc1-like AAA ATPase" evidence="4">
    <location>
        <begin position="5"/>
        <end position="175"/>
    </location>
</feature>
<name>A0ABP9R6B2_9PSEU</name>
<dbReference type="PANTHER" id="PTHR16305:SF35">
    <property type="entry name" value="TRANSCRIPTIONAL ACTIVATOR DOMAIN"/>
    <property type="match status" value="1"/>
</dbReference>
<feature type="compositionally biased region" description="Basic and acidic residues" evidence="3">
    <location>
        <begin position="873"/>
        <end position="890"/>
    </location>
</feature>
<keyword evidence="2" id="KW-0067">ATP-binding</keyword>
<dbReference type="Proteomes" id="UP001428817">
    <property type="component" value="Unassembled WGS sequence"/>
</dbReference>
<proteinExistence type="predicted"/>
<protein>
    <submittedName>
        <fullName evidence="5">AAA family ATPase</fullName>
    </submittedName>
</protein>
<sequence>MASLLIGREHPVGVLHRDVARVLDGQGGLALVAGEAGIGKTTLVTEVAAEARRRGARVLNGACWDGEGAPDYWPWVQVARNLARAASTAEWSAAAEAAGDGLPALLGDSGPAPGPTATDSSAFRLHDAITNLLVTAARGQPLVIVLEDLHWADPASVRLLDFVVRHAWLEPILVVGTYRDVELDAPEHPLRPLMAPLLPRATTVRLGGLDADAVGELIARATGAPPDTELVAEVHRRTGGNPFFVEQTAQLSGPLSGAGVRDAIERRLAPLPEPATRLLSVASVIGQEFDPTLLGAAAEVPAAEVDRLLAPAEVARLITRQRSGRPRFVHDLVREFLYGSLSDEARRGGHAAVVRALCAPDAPTADPTIGSRAATLAHHARLAIPVLAESEAVELLLAAAYEAYRRLAHEESLRHYRAAQSLLSPDRRGQRLAVNLDVAFALDRAGELEPARAAFGEVIAEARELGEAKLQAWAMLGLHRLGNASADPREELDLIDEARERLAASGENEPALAAQLLAAASMSRAHQVVEAERAAELGEQAVELARREADAETLGWCLLALHDAMWEPGTARRRLDVLAEMTAVAHRAHDRELESLASWLRSLALLELGDPAAHTEFAAFIALTERTRLPRHRFLAVSRAGTMLSLAGRFDEAHERCDAGLAFGEQVGETDRVRVWRDQIWSLELLRGDPEAAARALDATPGDRYTELLAALLPDGVPAPGEAAGRLTAAEPLFERLPGRFRSIRHALLAQLALGGDAELGRLARDVLTPLADQWAVVSGGIILGPVSYWLGQVDAALGDPATAVRRFRYAGEAADRLGARPYSVLARAALARSLRVLGEAGEAEAAWTSAHREAEELGMTGALAPFAPRPASLEEAREEAPGAPERPEPPEPAAAAPGQVFRFDGPVWTLRYAGRTVHAPDAKGLRDLHTLLGRPGVEIPAAQLLNPTGEPEVARTQHLGADPMLDEQARAAYKKRLLRIDEDIQDALDRGDDRRAGALDREREALLAELREATGLGGRARRLGDSGERARQAVTARIRDSIRRLRKLHPELAEHLAGAVSTGAHCRYQPAEPTRWTR</sequence>
<evidence type="ECO:0000313" key="6">
    <source>
        <dbReference type="Proteomes" id="UP001428817"/>
    </source>
</evidence>
<evidence type="ECO:0000256" key="2">
    <source>
        <dbReference type="ARBA" id="ARBA00022840"/>
    </source>
</evidence>
<accession>A0ABP9R6B2</accession>
<keyword evidence="1" id="KW-0547">Nucleotide-binding</keyword>
<reference evidence="6" key="1">
    <citation type="journal article" date="2019" name="Int. J. Syst. Evol. Microbiol.">
        <title>The Global Catalogue of Microorganisms (GCM) 10K type strain sequencing project: providing services to taxonomists for standard genome sequencing and annotation.</title>
        <authorList>
            <consortium name="The Broad Institute Genomics Platform"/>
            <consortium name="The Broad Institute Genome Sequencing Center for Infectious Disease"/>
            <person name="Wu L."/>
            <person name="Ma J."/>
        </authorList>
    </citation>
    <scope>NUCLEOTIDE SEQUENCE [LARGE SCALE GENOMIC DNA]</scope>
    <source>
        <strain evidence="6">JCM 18303</strain>
    </source>
</reference>
<evidence type="ECO:0000313" key="5">
    <source>
        <dbReference type="EMBL" id="GAA5172291.1"/>
    </source>
</evidence>
<dbReference type="SUPFAM" id="SSF52540">
    <property type="entry name" value="P-loop containing nucleoside triphosphate hydrolases"/>
    <property type="match status" value="1"/>
</dbReference>
<dbReference type="InterPro" id="IPR041664">
    <property type="entry name" value="AAA_16"/>
</dbReference>
<feature type="region of interest" description="Disordered" evidence="3">
    <location>
        <begin position="871"/>
        <end position="900"/>
    </location>
</feature>
<evidence type="ECO:0000256" key="3">
    <source>
        <dbReference type="SAM" id="MobiDB-lite"/>
    </source>
</evidence>
<keyword evidence="6" id="KW-1185">Reference proteome</keyword>
<dbReference type="InterPro" id="IPR011990">
    <property type="entry name" value="TPR-like_helical_dom_sf"/>
</dbReference>
<evidence type="ECO:0000259" key="4">
    <source>
        <dbReference type="Pfam" id="PF13191"/>
    </source>
</evidence>
<dbReference type="EMBL" id="BAABJP010000051">
    <property type="protein sequence ID" value="GAA5172291.1"/>
    <property type="molecule type" value="Genomic_DNA"/>
</dbReference>
<dbReference type="Pfam" id="PF13191">
    <property type="entry name" value="AAA_16"/>
    <property type="match status" value="1"/>
</dbReference>
<dbReference type="PANTHER" id="PTHR16305">
    <property type="entry name" value="TESTICULAR SOLUBLE ADENYLYL CYCLASE"/>
    <property type="match status" value="1"/>
</dbReference>
<organism evidence="5 6">
    <name type="scientific">Pseudonocardia eucalypti</name>
    <dbReference type="NCBI Taxonomy" id="648755"/>
    <lineage>
        <taxon>Bacteria</taxon>
        <taxon>Bacillati</taxon>
        <taxon>Actinomycetota</taxon>
        <taxon>Actinomycetes</taxon>
        <taxon>Pseudonocardiales</taxon>
        <taxon>Pseudonocardiaceae</taxon>
        <taxon>Pseudonocardia</taxon>
    </lineage>
</organism>
<gene>
    <name evidence="5" type="ORF">GCM10023321_71940</name>
</gene>
<dbReference type="SUPFAM" id="SSF48452">
    <property type="entry name" value="TPR-like"/>
    <property type="match status" value="1"/>
</dbReference>
<dbReference type="InterPro" id="IPR027417">
    <property type="entry name" value="P-loop_NTPase"/>
</dbReference>